<comment type="caution">
    <text evidence="2">The sequence shown here is derived from an EMBL/GenBank/DDBJ whole genome shotgun (WGS) entry which is preliminary data.</text>
</comment>
<evidence type="ECO:0000313" key="3">
    <source>
        <dbReference type="Proteomes" id="UP001231616"/>
    </source>
</evidence>
<organism evidence="2 3">
    <name type="scientific">Alkalimonas collagenimarina</name>
    <dbReference type="NCBI Taxonomy" id="400390"/>
    <lineage>
        <taxon>Bacteria</taxon>
        <taxon>Pseudomonadati</taxon>
        <taxon>Pseudomonadota</taxon>
        <taxon>Gammaproteobacteria</taxon>
        <taxon>Alkalimonas</taxon>
    </lineage>
</organism>
<name>A0ABT9H3I9_9GAMM</name>
<feature type="domain" description="YagK/YfjJ C-terminal" evidence="1">
    <location>
        <begin position="53"/>
        <end position="219"/>
    </location>
</feature>
<dbReference type="InterPro" id="IPR057271">
    <property type="entry name" value="YagK_YfjJ_C"/>
</dbReference>
<proteinExistence type="predicted"/>
<protein>
    <submittedName>
        <fullName evidence="2">Inovirus Gp2 family protein</fullName>
    </submittedName>
</protein>
<evidence type="ECO:0000313" key="2">
    <source>
        <dbReference type="EMBL" id="MDP4537857.1"/>
    </source>
</evidence>
<keyword evidence="3" id="KW-1185">Reference proteome</keyword>
<evidence type="ECO:0000259" key="1">
    <source>
        <dbReference type="Pfam" id="PF11726"/>
    </source>
</evidence>
<sequence length="221" mass="25779">MFNSILHDLNQPDHKYWNDQTYYGWPLITHRGPLLTNHLDAISKTFDKALMDTSRAYAVRFDLRLPCDFDITDSVVVTRFFNALRRLLETADMEKAREGKRVHPHKLRYCWAKEWGNEGRPHYHVLIILNHNRYRTLGSFKNGEGNLSARIKTAWAIALNQNLDAVARLVHFPKNAEYRLYRNSPDYQLQAQSLFYRASYFAKAETKVFGIGQRSLGTSLS</sequence>
<gene>
    <name evidence="2" type="ORF">Q3O60_16860</name>
</gene>
<dbReference type="RefSeq" id="WP_305895105.1">
    <property type="nucleotide sequence ID" value="NZ_JAUZVZ010000036.1"/>
</dbReference>
<accession>A0ABT9H3I9</accession>
<dbReference type="Pfam" id="PF11726">
    <property type="entry name" value="YagK_YfjJ_C"/>
    <property type="match status" value="1"/>
</dbReference>
<dbReference type="Proteomes" id="UP001231616">
    <property type="component" value="Unassembled WGS sequence"/>
</dbReference>
<dbReference type="EMBL" id="JAUZVZ010000036">
    <property type="protein sequence ID" value="MDP4537857.1"/>
    <property type="molecule type" value="Genomic_DNA"/>
</dbReference>
<reference evidence="2 3" key="1">
    <citation type="submission" date="2023-08" db="EMBL/GenBank/DDBJ databases">
        <authorList>
            <person name="Joshi A."/>
            <person name="Thite S."/>
        </authorList>
    </citation>
    <scope>NUCLEOTIDE SEQUENCE [LARGE SCALE GENOMIC DNA]</scope>
    <source>
        <strain evidence="2 3">AC40</strain>
    </source>
</reference>